<dbReference type="PIRSF" id="PIRSF001365">
    <property type="entry name" value="DHDPS"/>
    <property type="match status" value="1"/>
</dbReference>
<organism evidence="14 15">
    <name type="scientific">Erpetoichthys calabaricus</name>
    <name type="common">Rope fish</name>
    <name type="synonym">Calamoichthys calabaricus</name>
    <dbReference type="NCBI Taxonomy" id="27687"/>
    <lineage>
        <taxon>Eukaryota</taxon>
        <taxon>Metazoa</taxon>
        <taxon>Chordata</taxon>
        <taxon>Craniata</taxon>
        <taxon>Vertebrata</taxon>
        <taxon>Euteleostomi</taxon>
        <taxon>Actinopterygii</taxon>
        <taxon>Polypteriformes</taxon>
        <taxon>Polypteridae</taxon>
        <taxon>Erpetoichthys</taxon>
    </lineage>
</organism>
<dbReference type="PRINTS" id="PR00146">
    <property type="entry name" value="DHPICSNTHASE"/>
</dbReference>
<reference evidence="14" key="2">
    <citation type="submission" date="2025-08" db="UniProtKB">
        <authorList>
            <consortium name="Ensembl"/>
        </authorList>
    </citation>
    <scope>IDENTIFICATION</scope>
</reference>
<feature type="active site" description="Proton donor/acceptor" evidence="12">
    <location>
        <position position="156"/>
    </location>
</feature>
<evidence type="ECO:0000256" key="5">
    <source>
        <dbReference type="ARBA" id="ARBA00012911"/>
    </source>
</evidence>
<evidence type="ECO:0000256" key="8">
    <source>
        <dbReference type="ARBA" id="ARBA00023270"/>
    </source>
</evidence>
<dbReference type="PANTHER" id="PTHR12128">
    <property type="entry name" value="DIHYDRODIPICOLINATE SYNTHASE"/>
    <property type="match status" value="1"/>
</dbReference>
<evidence type="ECO:0000313" key="15">
    <source>
        <dbReference type="Proteomes" id="UP000694620"/>
    </source>
</evidence>
<protein>
    <recommendedName>
        <fullName evidence="5">N-acetylneuraminate lyase</fullName>
        <ecNumber evidence="5">4.1.3.3</ecNumber>
    </recommendedName>
</protein>
<accession>A0A8C4TLQ9</accession>
<dbReference type="GO" id="GO:0008747">
    <property type="term" value="F:N-acetylneuraminate lyase activity"/>
    <property type="evidence" value="ECO:0007669"/>
    <property type="project" value="UniProtKB-EC"/>
</dbReference>
<comment type="subunit">
    <text evidence="4">Homotetramer.</text>
</comment>
<evidence type="ECO:0000313" key="14">
    <source>
        <dbReference type="Ensembl" id="ENSECRP00000032444.1"/>
    </source>
</evidence>
<reference evidence="14" key="1">
    <citation type="submission" date="2021-06" db="EMBL/GenBank/DDBJ databases">
        <authorList>
            <consortium name="Wellcome Sanger Institute Data Sharing"/>
        </authorList>
    </citation>
    <scope>NUCLEOTIDE SEQUENCE [LARGE SCALE GENOMIC DNA]</scope>
</reference>
<evidence type="ECO:0000256" key="13">
    <source>
        <dbReference type="PIRSR" id="PIRSR001365-2"/>
    </source>
</evidence>
<feature type="binding site" evidence="13">
    <location>
        <position position="228"/>
    </location>
    <ligand>
        <name>pyruvate</name>
        <dbReference type="ChEBI" id="CHEBI:15361"/>
    </ligand>
</feature>
<feature type="binding site" evidence="13">
    <location>
        <position position="65"/>
    </location>
    <ligand>
        <name>pyruvate</name>
        <dbReference type="ChEBI" id="CHEBI:15361"/>
    </ligand>
</feature>
<dbReference type="AlphaFoldDB" id="A0A8C4TLQ9"/>
<dbReference type="Ensembl" id="ENSECRT00000033166.1">
    <property type="protein sequence ID" value="ENSECRP00000032444.1"/>
    <property type="gene ID" value="ENSECRG00000021986.1"/>
</dbReference>
<dbReference type="InterPro" id="IPR002220">
    <property type="entry name" value="DapA-like"/>
</dbReference>
<reference evidence="14" key="3">
    <citation type="submission" date="2025-09" db="UniProtKB">
        <authorList>
            <consortium name="Ensembl"/>
        </authorList>
    </citation>
    <scope>IDENTIFICATION</scope>
</reference>
<dbReference type="PANTHER" id="PTHR12128:SF21">
    <property type="entry name" value="N-ACETYLNEURAMINATE LYASE"/>
    <property type="match status" value="1"/>
</dbReference>
<dbReference type="GO" id="GO:0005737">
    <property type="term" value="C:cytoplasm"/>
    <property type="evidence" value="ECO:0007669"/>
    <property type="project" value="UniProtKB-SubCell"/>
</dbReference>
<keyword evidence="9" id="KW-0119">Carbohydrate metabolism</keyword>
<comment type="similarity">
    <text evidence="3">Belongs to the DapA family. NanA subfamily.</text>
</comment>
<dbReference type="Pfam" id="PF00701">
    <property type="entry name" value="DHDPS"/>
    <property type="match status" value="1"/>
</dbReference>
<dbReference type="SUPFAM" id="SSF51569">
    <property type="entry name" value="Aldolase"/>
    <property type="match status" value="1"/>
</dbReference>
<comment type="subcellular location">
    <subcellularLocation>
        <location evidence="1">Cytoplasm</location>
    </subcellularLocation>
</comment>
<evidence type="ECO:0000256" key="1">
    <source>
        <dbReference type="ARBA" id="ARBA00004496"/>
    </source>
</evidence>
<dbReference type="EC" id="4.1.3.3" evidence="5"/>
<evidence type="ECO:0000256" key="10">
    <source>
        <dbReference type="ARBA" id="ARBA00044906"/>
    </source>
</evidence>
<feature type="active site" description="Schiff-base intermediate with substrate" evidence="12">
    <location>
        <position position="186"/>
    </location>
</feature>
<dbReference type="GeneTree" id="ENSGT00530000063604"/>
<evidence type="ECO:0000256" key="3">
    <source>
        <dbReference type="ARBA" id="ARBA00006324"/>
    </source>
</evidence>
<gene>
    <name evidence="14" type="primary">NPL</name>
    <name evidence="14" type="synonym">npl</name>
</gene>
<dbReference type="Gene3D" id="3.20.20.70">
    <property type="entry name" value="Aldolase class I"/>
    <property type="match status" value="1"/>
</dbReference>
<keyword evidence="6" id="KW-0963">Cytoplasm</keyword>
<dbReference type="SMART" id="SM01130">
    <property type="entry name" value="DHDPS"/>
    <property type="match status" value="1"/>
</dbReference>
<evidence type="ECO:0000256" key="4">
    <source>
        <dbReference type="ARBA" id="ARBA00011881"/>
    </source>
</evidence>
<sequence>MTALPVCALFSQMTSSVKRPLTGLVAATFTPLTPHGEVDVSVIGPYVDYLVNKQGIKHVFVNGSTGEGMSLSVNERKALAAEWCRQSKNKLEQVIIHVGCLSVSDSKELARHAAEIGADGISLIAPSFFKPSSRDCLVQFLKEVTSAAPHLPFYYYHLPALTGVHIPAASVLDGIQKSIPSFQGLKFSDKDLLDFGLCVYKSPKSWPMLYGVDEQLLAGLALGAHGAIGSTYNYLGTTFNEILDTFAKGDLAGAQILQFKVQDVMGFAMQHGFNLSLSKRLMCLLSGLPLGPARLPLAPCSEEDARLVQAKIQETLGPQ</sequence>
<evidence type="ECO:0000256" key="7">
    <source>
        <dbReference type="ARBA" id="ARBA00023239"/>
    </source>
</evidence>
<evidence type="ECO:0000256" key="9">
    <source>
        <dbReference type="ARBA" id="ARBA00023277"/>
    </source>
</evidence>
<keyword evidence="15" id="KW-1185">Reference proteome</keyword>
<keyword evidence="8" id="KW-0704">Schiff base</keyword>
<name>A0A8C4TLQ9_ERPCA</name>
<comment type="pathway">
    <text evidence="2">Amino-sugar metabolism; N-acetylneuraminate degradation.</text>
</comment>
<evidence type="ECO:0000256" key="11">
    <source>
        <dbReference type="PIRNR" id="PIRNR001365"/>
    </source>
</evidence>
<evidence type="ECO:0000256" key="12">
    <source>
        <dbReference type="PIRSR" id="PIRSR001365-1"/>
    </source>
</evidence>
<evidence type="ECO:0000256" key="2">
    <source>
        <dbReference type="ARBA" id="ARBA00004878"/>
    </source>
</evidence>
<evidence type="ECO:0000256" key="6">
    <source>
        <dbReference type="ARBA" id="ARBA00022490"/>
    </source>
</evidence>
<comment type="catalytic activity">
    <reaction evidence="10">
        <text>aceneuramate = aldehydo-N-acetyl-D-mannosamine + pyruvate</text>
        <dbReference type="Rhea" id="RHEA:23296"/>
        <dbReference type="ChEBI" id="CHEBI:15361"/>
        <dbReference type="ChEBI" id="CHEBI:17122"/>
        <dbReference type="ChEBI" id="CHEBI:173083"/>
        <dbReference type="EC" id="4.1.3.3"/>
    </reaction>
</comment>
<proteinExistence type="inferred from homology"/>
<keyword evidence="7 11" id="KW-0456">Lyase</keyword>
<dbReference type="InterPro" id="IPR013785">
    <property type="entry name" value="Aldolase_TIM"/>
</dbReference>
<dbReference type="Proteomes" id="UP000694620">
    <property type="component" value="Chromosome 10"/>
</dbReference>